<dbReference type="EMBL" id="CAKASE010000052">
    <property type="protein sequence ID" value="CAG9565029.1"/>
    <property type="molecule type" value="Genomic_DNA"/>
</dbReference>
<reference evidence="2" key="1">
    <citation type="submission" date="2021-09" db="EMBL/GenBank/DDBJ databases">
        <authorList>
            <person name="Martin H S."/>
        </authorList>
    </citation>
    <scope>NUCLEOTIDE SEQUENCE</scope>
</reference>
<protein>
    <submittedName>
        <fullName evidence="2">(African queen) hypothetical protein</fullName>
    </submittedName>
</protein>
<evidence type="ECO:0000256" key="1">
    <source>
        <dbReference type="SAM" id="MobiDB-lite"/>
    </source>
</evidence>
<evidence type="ECO:0000313" key="2">
    <source>
        <dbReference type="EMBL" id="CAG9565029.1"/>
    </source>
</evidence>
<dbReference type="AlphaFoldDB" id="A0A8J2W2L6"/>
<proteinExistence type="predicted"/>
<accession>A0A8J2W2L6</accession>
<feature type="region of interest" description="Disordered" evidence="1">
    <location>
        <begin position="80"/>
        <end position="126"/>
    </location>
</feature>
<name>A0A8J2W2L6_9NEOP</name>
<comment type="caution">
    <text evidence="2">The sequence shown here is derived from an EMBL/GenBank/DDBJ whole genome shotgun (WGS) entry which is preliminary data.</text>
</comment>
<feature type="compositionally biased region" description="Acidic residues" evidence="1">
    <location>
        <begin position="93"/>
        <end position="103"/>
    </location>
</feature>
<evidence type="ECO:0000313" key="3">
    <source>
        <dbReference type="Proteomes" id="UP000789524"/>
    </source>
</evidence>
<dbReference type="Proteomes" id="UP000789524">
    <property type="component" value="Unassembled WGS sequence"/>
</dbReference>
<organism evidence="2 3">
    <name type="scientific">Danaus chrysippus</name>
    <name type="common">African queen</name>
    <dbReference type="NCBI Taxonomy" id="151541"/>
    <lineage>
        <taxon>Eukaryota</taxon>
        <taxon>Metazoa</taxon>
        <taxon>Ecdysozoa</taxon>
        <taxon>Arthropoda</taxon>
        <taxon>Hexapoda</taxon>
        <taxon>Insecta</taxon>
        <taxon>Pterygota</taxon>
        <taxon>Neoptera</taxon>
        <taxon>Endopterygota</taxon>
        <taxon>Lepidoptera</taxon>
        <taxon>Glossata</taxon>
        <taxon>Ditrysia</taxon>
        <taxon>Papilionoidea</taxon>
        <taxon>Nymphalidae</taxon>
        <taxon>Danainae</taxon>
        <taxon>Danaini</taxon>
        <taxon>Danaina</taxon>
        <taxon>Danaus</taxon>
        <taxon>Anosia</taxon>
    </lineage>
</organism>
<sequence>MRPTGGVLFKQARECERVWRAASPLHSGSHSGVSALRPLAVPWPPSSSDNWKRVENHVKKLNSRPRLEIDPECLRWTPLLTPTINPFRSPDENSADQDTENDEGELKTESEKYGNGTRNDSFEIKR</sequence>
<gene>
    <name evidence="2" type="ORF">DCHRY22_LOCUS5937</name>
</gene>
<keyword evidence="3" id="KW-1185">Reference proteome</keyword>
<dbReference type="OrthoDB" id="787137at2759"/>